<dbReference type="Pfam" id="PF01738">
    <property type="entry name" value="DLH"/>
    <property type="match status" value="1"/>
</dbReference>
<dbReference type="EMBL" id="OUUY01000129">
    <property type="protein sequence ID" value="SPQ01897.1"/>
    <property type="molecule type" value="Genomic_DNA"/>
</dbReference>
<name>A0A2U3QKH1_9BACT</name>
<dbReference type="InterPro" id="IPR051049">
    <property type="entry name" value="Dienelactone_hydrolase-like"/>
</dbReference>
<dbReference type="GO" id="GO:0008806">
    <property type="term" value="F:carboxymethylenebutenolidase activity"/>
    <property type="evidence" value="ECO:0007669"/>
    <property type="project" value="UniProtKB-EC"/>
</dbReference>
<dbReference type="InterPro" id="IPR002925">
    <property type="entry name" value="Dienelactn_hydro"/>
</dbReference>
<dbReference type="SUPFAM" id="SSF53474">
    <property type="entry name" value="alpha/beta-Hydrolases"/>
    <property type="match status" value="1"/>
</dbReference>
<dbReference type="Proteomes" id="UP000245125">
    <property type="component" value="Unassembled WGS sequence"/>
</dbReference>
<keyword evidence="2" id="KW-0378">Hydrolase</keyword>
<accession>A0A2U3QKH1</accession>
<evidence type="ECO:0000313" key="3">
    <source>
        <dbReference type="Proteomes" id="UP000245125"/>
    </source>
</evidence>
<gene>
    <name evidence="2" type="ORF">NBG4_790008</name>
</gene>
<protein>
    <submittedName>
        <fullName evidence="2">Putative carboxymethylenebutenolidase</fullName>
        <ecNumber evidence="2">3.1.1.45</ecNumber>
    </submittedName>
</protein>
<dbReference type="InterPro" id="IPR006311">
    <property type="entry name" value="TAT_signal"/>
</dbReference>
<organism evidence="2 3">
    <name type="scientific">Candidatus Sulfobium mesophilum</name>
    <dbReference type="NCBI Taxonomy" id="2016548"/>
    <lineage>
        <taxon>Bacteria</taxon>
        <taxon>Pseudomonadati</taxon>
        <taxon>Nitrospirota</taxon>
        <taxon>Nitrospiria</taxon>
        <taxon>Nitrospirales</taxon>
        <taxon>Nitrospiraceae</taxon>
        <taxon>Candidatus Sulfobium</taxon>
    </lineage>
</organism>
<proteinExistence type="predicted"/>
<dbReference type="InterPro" id="IPR029058">
    <property type="entry name" value="AB_hydrolase_fold"/>
</dbReference>
<dbReference type="PROSITE" id="PS51318">
    <property type="entry name" value="TAT"/>
    <property type="match status" value="1"/>
</dbReference>
<feature type="domain" description="Dienelactone hydrolase" evidence="1">
    <location>
        <begin position="68"/>
        <end position="270"/>
    </location>
</feature>
<dbReference type="AlphaFoldDB" id="A0A2U3QKH1"/>
<dbReference type="PANTHER" id="PTHR46623:SF6">
    <property type="entry name" value="ALPHA_BETA-HYDROLASES SUPERFAMILY PROTEIN"/>
    <property type="match status" value="1"/>
</dbReference>
<evidence type="ECO:0000259" key="1">
    <source>
        <dbReference type="Pfam" id="PF01738"/>
    </source>
</evidence>
<reference evidence="3" key="1">
    <citation type="submission" date="2018-03" db="EMBL/GenBank/DDBJ databases">
        <authorList>
            <person name="Zecchin S."/>
        </authorList>
    </citation>
    <scope>NUCLEOTIDE SEQUENCE [LARGE SCALE GENOMIC DNA]</scope>
</reference>
<evidence type="ECO:0000313" key="2">
    <source>
        <dbReference type="EMBL" id="SPQ01897.1"/>
    </source>
</evidence>
<sequence>MIEDWLANAYDGMSRRQFLARMTAAGIGLAGFAISSSSIAGEVIATPSAGLNTADGKVLSGDFPVPIYEACPTGAGKYPILVVIPEIFGMHEHIRDVTRRFANEGFLSLTFEPYAREGGVLHLPDIVAVRKVADSVSDERVMADLDAIVSYAKRHRAAQADRIGVTGFCRGGMYTLLYAAHNRDLRAAVAWYGQIKPEKKPGIRKVGPLDLVSQINAPILGLYGEADLGIPAADVKEMETALKAAGKTAEFILYPGAPHAFFADYRPSYRSGFVA</sequence>
<dbReference type="PANTHER" id="PTHR46623">
    <property type="entry name" value="CARBOXYMETHYLENEBUTENOLIDASE-RELATED"/>
    <property type="match status" value="1"/>
</dbReference>
<dbReference type="Gene3D" id="3.40.50.1820">
    <property type="entry name" value="alpha/beta hydrolase"/>
    <property type="match status" value="1"/>
</dbReference>
<keyword evidence="3" id="KW-1185">Reference proteome</keyword>
<dbReference type="EC" id="3.1.1.45" evidence="2"/>